<evidence type="ECO:0000313" key="3">
    <source>
        <dbReference type="Proteomes" id="UP001291930"/>
    </source>
</evidence>
<protein>
    <recommendedName>
        <fullName evidence="4">Group-specific protein</fullName>
    </recommendedName>
</protein>
<evidence type="ECO:0000256" key="1">
    <source>
        <dbReference type="SAM" id="Phobius"/>
    </source>
</evidence>
<comment type="caution">
    <text evidence="2">The sequence shown here is derived from an EMBL/GenBank/DDBJ whole genome shotgun (WGS) entry which is preliminary data.</text>
</comment>
<dbReference type="Proteomes" id="UP001291930">
    <property type="component" value="Unassembled WGS sequence"/>
</dbReference>
<accession>A0ABU5K2F9</accession>
<proteinExistence type="predicted"/>
<name>A0ABU5K2F9_9BACI</name>
<dbReference type="EMBL" id="JAXOVW010000088">
    <property type="protein sequence ID" value="MDZ5609860.1"/>
    <property type="molecule type" value="Genomic_DNA"/>
</dbReference>
<keyword evidence="3" id="KW-1185">Reference proteome</keyword>
<keyword evidence="1" id="KW-1133">Transmembrane helix</keyword>
<keyword evidence="1" id="KW-0812">Transmembrane</keyword>
<sequence>MNKKTIIGSLALLALIITIISINVVKSNADKKEAAAVVSHKKKDEKYLTAATDFYTSAEAFEFVSSTQLSTYSKVWSDAIDNQKDFSVAVNSEIKDSETIITGITEMYNNMGKDLKVVLEAANEQPKKYKEIYEEYKEIYGIITALNEQVQSPSGSLLKFNENANSLLQEYKKIKGNIDISIPDEVKEEIEKRKKKNEDASS</sequence>
<organism evidence="2 3">
    <name type="scientific">Bacillus bingmayongensis</name>
    <dbReference type="NCBI Taxonomy" id="1150157"/>
    <lineage>
        <taxon>Bacteria</taxon>
        <taxon>Bacillati</taxon>
        <taxon>Bacillota</taxon>
        <taxon>Bacilli</taxon>
        <taxon>Bacillales</taxon>
        <taxon>Bacillaceae</taxon>
        <taxon>Bacillus</taxon>
    </lineage>
</organism>
<gene>
    <name evidence="2" type="ORF">U2I54_23090</name>
</gene>
<feature type="transmembrane region" description="Helical" evidence="1">
    <location>
        <begin position="6"/>
        <end position="25"/>
    </location>
</feature>
<dbReference type="RefSeq" id="WP_374219216.1">
    <property type="nucleotide sequence ID" value="NZ_JAXOVW010000088.1"/>
</dbReference>
<keyword evidence="1" id="KW-0472">Membrane</keyword>
<reference evidence="3" key="1">
    <citation type="submission" date="2023-11" db="EMBL/GenBank/DDBJ databases">
        <title>Genome Sequence of Bacillus pseudomycoides stain BUPM19.</title>
        <authorList>
            <person name="Farhat A."/>
        </authorList>
    </citation>
    <scope>NUCLEOTIDE SEQUENCE [LARGE SCALE GENOMIC DNA]</scope>
    <source>
        <strain evidence="3">BUPM19</strain>
    </source>
</reference>
<evidence type="ECO:0000313" key="2">
    <source>
        <dbReference type="EMBL" id="MDZ5609860.1"/>
    </source>
</evidence>
<evidence type="ECO:0008006" key="4">
    <source>
        <dbReference type="Google" id="ProtNLM"/>
    </source>
</evidence>